<dbReference type="PaxDb" id="39947-A0A0P0X902"/>
<dbReference type="Proteomes" id="UP000059680">
    <property type="component" value="Chromosome 7"/>
</dbReference>
<dbReference type="AlphaFoldDB" id="A0A0P0X902"/>
<protein>
    <submittedName>
        <fullName evidence="2">Os07g0620950 protein</fullName>
    </submittedName>
</protein>
<name>A0A0P0X902_ORYSJ</name>
<sequence length="87" mass="9991">MYIHVPDSYREIKRGEEPIQVVHCESFIYFSYTFDSYSPCKSNQWHLSSKNTPIHRAPASPDTPAEADDPSPSPPTTPRTHRSRWGT</sequence>
<accession>A0A0P0X902</accession>
<feature type="compositionally biased region" description="Polar residues" evidence="1">
    <location>
        <begin position="40"/>
        <end position="52"/>
    </location>
</feature>
<organism evidence="2 3">
    <name type="scientific">Oryza sativa subsp. japonica</name>
    <name type="common">Rice</name>
    <dbReference type="NCBI Taxonomy" id="39947"/>
    <lineage>
        <taxon>Eukaryota</taxon>
        <taxon>Viridiplantae</taxon>
        <taxon>Streptophyta</taxon>
        <taxon>Embryophyta</taxon>
        <taxon>Tracheophyta</taxon>
        <taxon>Spermatophyta</taxon>
        <taxon>Magnoliopsida</taxon>
        <taxon>Liliopsida</taxon>
        <taxon>Poales</taxon>
        <taxon>Poaceae</taxon>
        <taxon>BOP clade</taxon>
        <taxon>Oryzoideae</taxon>
        <taxon>Oryzeae</taxon>
        <taxon>Oryzinae</taxon>
        <taxon>Oryza</taxon>
        <taxon>Oryza sativa</taxon>
    </lineage>
</organism>
<evidence type="ECO:0000256" key="1">
    <source>
        <dbReference type="SAM" id="MobiDB-lite"/>
    </source>
</evidence>
<reference evidence="3" key="1">
    <citation type="journal article" date="2005" name="Nature">
        <title>The map-based sequence of the rice genome.</title>
        <authorList>
            <consortium name="International rice genome sequencing project (IRGSP)"/>
            <person name="Matsumoto T."/>
            <person name="Wu J."/>
            <person name="Kanamori H."/>
            <person name="Katayose Y."/>
            <person name="Fujisawa M."/>
            <person name="Namiki N."/>
            <person name="Mizuno H."/>
            <person name="Yamamoto K."/>
            <person name="Antonio B.A."/>
            <person name="Baba T."/>
            <person name="Sakata K."/>
            <person name="Nagamura Y."/>
            <person name="Aoki H."/>
            <person name="Arikawa K."/>
            <person name="Arita K."/>
            <person name="Bito T."/>
            <person name="Chiden Y."/>
            <person name="Fujitsuka N."/>
            <person name="Fukunaka R."/>
            <person name="Hamada M."/>
            <person name="Harada C."/>
            <person name="Hayashi A."/>
            <person name="Hijishita S."/>
            <person name="Honda M."/>
            <person name="Hosokawa S."/>
            <person name="Ichikawa Y."/>
            <person name="Idonuma A."/>
            <person name="Iijima M."/>
            <person name="Ikeda M."/>
            <person name="Ikeno M."/>
            <person name="Ito K."/>
            <person name="Ito S."/>
            <person name="Ito T."/>
            <person name="Ito Y."/>
            <person name="Ito Y."/>
            <person name="Iwabuchi A."/>
            <person name="Kamiya K."/>
            <person name="Karasawa W."/>
            <person name="Kurita K."/>
            <person name="Katagiri S."/>
            <person name="Kikuta A."/>
            <person name="Kobayashi H."/>
            <person name="Kobayashi N."/>
            <person name="Machita K."/>
            <person name="Maehara T."/>
            <person name="Masukawa M."/>
            <person name="Mizubayashi T."/>
            <person name="Mukai Y."/>
            <person name="Nagasaki H."/>
            <person name="Nagata Y."/>
            <person name="Naito S."/>
            <person name="Nakashima M."/>
            <person name="Nakama Y."/>
            <person name="Nakamichi Y."/>
            <person name="Nakamura M."/>
            <person name="Meguro A."/>
            <person name="Negishi M."/>
            <person name="Ohta I."/>
            <person name="Ohta T."/>
            <person name="Okamoto M."/>
            <person name="Ono N."/>
            <person name="Saji S."/>
            <person name="Sakaguchi M."/>
            <person name="Sakai K."/>
            <person name="Shibata M."/>
            <person name="Shimokawa T."/>
            <person name="Song J."/>
            <person name="Takazaki Y."/>
            <person name="Terasawa K."/>
            <person name="Tsugane M."/>
            <person name="Tsuji K."/>
            <person name="Ueda S."/>
            <person name="Waki K."/>
            <person name="Yamagata H."/>
            <person name="Yamamoto M."/>
            <person name="Yamamoto S."/>
            <person name="Yamane H."/>
            <person name="Yoshiki S."/>
            <person name="Yoshihara R."/>
            <person name="Yukawa K."/>
            <person name="Zhong H."/>
            <person name="Yano M."/>
            <person name="Yuan Q."/>
            <person name="Ouyang S."/>
            <person name="Liu J."/>
            <person name="Jones K.M."/>
            <person name="Gansberger K."/>
            <person name="Moffat K."/>
            <person name="Hill J."/>
            <person name="Bera J."/>
            <person name="Fadrosh D."/>
            <person name="Jin S."/>
            <person name="Johri S."/>
            <person name="Kim M."/>
            <person name="Overton L."/>
            <person name="Reardon M."/>
            <person name="Tsitrin T."/>
            <person name="Vuong H."/>
            <person name="Weaver B."/>
            <person name="Ciecko A."/>
            <person name="Tallon L."/>
            <person name="Jackson J."/>
            <person name="Pai G."/>
            <person name="Aken S.V."/>
            <person name="Utterback T."/>
            <person name="Reidmuller S."/>
            <person name="Feldblyum T."/>
            <person name="Hsiao J."/>
            <person name="Zismann V."/>
            <person name="Iobst S."/>
            <person name="de Vazeille A.R."/>
            <person name="Buell C.R."/>
            <person name="Ying K."/>
            <person name="Li Y."/>
            <person name="Lu T."/>
            <person name="Huang Y."/>
            <person name="Zhao Q."/>
            <person name="Feng Q."/>
            <person name="Zhang L."/>
            <person name="Zhu J."/>
            <person name="Weng Q."/>
            <person name="Mu J."/>
            <person name="Lu Y."/>
            <person name="Fan D."/>
            <person name="Liu Y."/>
            <person name="Guan J."/>
            <person name="Zhang Y."/>
            <person name="Yu S."/>
            <person name="Liu X."/>
            <person name="Zhang Y."/>
            <person name="Hong G."/>
            <person name="Han B."/>
            <person name="Choisne N."/>
            <person name="Demange N."/>
            <person name="Orjeda G."/>
            <person name="Samain S."/>
            <person name="Cattolico L."/>
            <person name="Pelletier E."/>
            <person name="Couloux A."/>
            <person name="Segurens B."/>
            <person name="Wincker P."/>
            <person name="D'Hont A."/>
            <person name="Scarpelli C."/>
            <person name="Weissenbach J."/>
            <person name="Salanoubat M."/>
            <person name="Quetier F."/>
            <person name="Yu Y."/>
            <person name="Kim H.R."/>
            <person name="Rambo T."/>
            <person name="Currie J."/>
            <person name="Collura K."/>
            <person name="Luo M."/>
            <person name="Yang T."/>
            <person name="Ammiraju J.S.S."/>
            <person name="Engler F."/>
            <person name="Soderlund C."/>
            <person name="Wing R.A."/>
            <person name="Palmer L.E."/>
            <person name="de la Bastide M."/>
            <person name="Spiegel L."/>
            <person name="Nascimento L."/>
            <person name="Zutavern T."/>
            <person name="O'Shaughnessy A."/>
            <person name="Dike S."/>
            <person name="Dedhia N."/>
            <person name="Preston R."/>
            <person name="Balija V."/>
            <person name="McCombie W.R."/>
            <person name="Chow T."/>
            <person name="Chen H."/>
            <person name="Chung M."/>
            <person name="Chen C."/>
            <person name="Shaw J."/>
            <person name="Wu H."/>
            <person name="Hsiao K."/>
            <person name="Chao Y."/>
            <person name="Chu M."/>
            <person name="Cheng C."/>
            <person name="Hour A."/>
            <person name="Lee P."/>
            <person name="Lin S."/>
            <person name="Lin Y."/>
            <person name="Liou J."/>
            <person name="Liu S."/>
            <person name="Hsing Y."/>
            <person name="Raghuvanshi S."/>
            <person name="Mohanty A."/>
            <person name="Bharti A.K."/>
            <person name="Gaur A."/>
            <person name="Gupta V."/>
            <person name="Kumar D."/>
            <person name="Ravi V."/>
            <person name="Vij S."/>
            <person name="Kapur A."/>
            <person name="Khurana P."/>
            <person name="Khurana P."/>
            <person name="Khurana J.P."/>
            <person name="Tyagi A.K."/>
            <person name="Gaikwad K."/>
            <person name="Singh A."/>
            <person name="Dalal V."/>
            <person name="Srivastava S."/>
            <person name="Dixit A."/>
            <person name="Pal A.K."/>
            <person name="Ghazi I.A."/>
            <person name="Yadav M."/>
            <person name="Pandit A."/>
            <person name="Bhargava A."/>
            <person name="Sureshbabu K."/>
            <person name="Batra K."/>
            <person name="Sharma T.R."/>
            <person name="Mohapatra T."/>
            <person name="Singh N.K."/>
            <person name="Messing J."/>
            <person name="Nelson A.B."/>
            <person name="Fuks G."/>
            <person name="Kavchok S."/>
            <person name="Keizer G."/>
            <person name="Linton E."/>
            <person name="Llaca V."/>
            <person name="Song R."/>
            <person name="Tanyolac B."/>
            <person name="Young S."/>
            <person name="Ho-Il K."/>
            <person name="Hahn J.H."/>
            <person name="Sangsakoo G."/>
            <person name="Vanavichit A."/>
            <person name="de Mattos Luiz.A.T."/>
            <person name="Zimmer P.D."/>
            <person name="Malone G."/>
            <person name="Dellagostin O."/>
            <person name="de Oliveira A.C."/>
            <person name="Bevan M."/>
            <person name="Bancroft I."/>
            <person name="Minx P."/>
            <person name="Cordum H."/>
            <person name="Wilson R."/>
            <person name="Cheng Z."/>
            <person name="Jin W."/>
            <person name="Jiang J."/>
            <person name="Leong S.A."/>
            <person name="Iwama H."/>
            <person name="Gojobori T."/>
            <person name="Itoh T."/>
            <person name="Niimura Y."/>
            <person name="Fujii Y."/>
            <person name="Habara T."/>
            <person name="Sakai H."/>
            <person name="Sato Y."/>
            <person name="Wilson G."/>
            <person name="Kumar K."/>
            <person name="McCouch S."/>
            <person name="Juretic N."/>
            <person name="Hoen D."/>
            <person name="Wright S."/>
            <person name="Bruskiewich R."/>
            <person name="Bureau T."/>
            <person name="Miyao A."/>
            <person name="Hirochika H."/>
            <person name="Nishikawa T."/>
            <person name="Kadowaki K."/>
            <person name="Sugiura M."/>
            <person name="Burr B."/>
            <person name="Sasaki T."/>
        </authorList>
    </citation>
    <scope>NUCLEOTIDE SEQUENCE [LARGE SCALE GENOMIC DNA]</scope>
    <source>
        <strain evidence="3">cv. Nipponbare</strain>
    </source>
</reference>
<keyword evidence="3" id="KW-1185">Reference proteome</keyword>
<gene>
    <name evidence="2" type="ordered locus">Os07g0620950</name>
    <name evidence="2" type="ORF">OSNPB_070620950</name>
</gene>
<evidence type="ECO:0000313" key="3">
    <source>
        <dbReference type="Proteomes" id="UP000059680"/>
    </source>
</evidence>
<proteinExistence type="predicted"/>
<evidence type="ECO:0000313" key="2">
    <source>
        <dbReference type="EMBL" id="BAT02695.1"/>
    </source>
</evidence>
<reference evidence="2 3" key="2">
    <citation type="journal article" date="2013" name="Plant Cell Physiol.">
        <title>Rice Annotation Project Database (RAP-DB): an integrative and interactive database for rice genomics.</title>
        <authorList>
            <person name="Sakai H."/>
            <person name="Lee S.S."/>
            <person name="Tanaka T."/>
            <person name="Numa H."/>
            <person name="Kim J."/>
            <person name="Kawahara Y."/>
            <person name="Wakimoto H."/>
            <person name="Yang C.C."/>
            <person name="Iwamoto M."/>
            <person name="Abe T."/>
            <person name="Yamada Y."/>
            <person name="Muto A."/>
            <person name="Inokuchi H."/>
            <person name="Ikemura T."/>
            <person name="Matsumoto T."/>
            <person name="Sasaki T."/>
            <person name="Itoh T."/>
        </authorList>
    </citation>
    <scope>NUCLEOTIDE SEQUENCE [LARGE SCALE GENOMIC DNA]</scope>
    <source>
        <strain evidence="3">cv. Nipponbare</strain>
    </source>
</reference>
<feature type="region of interest" description="Disordered" evidence="1">
    <location>
        <begin position="40"/>
        <end position="87"/>
    </location>
</feature>
<feature type="non-terminal residue" evidence="2">
    <location>
        <position position="87"/>
    </location>
</feature>
<reference evidence="2 3" key="3">
    <citation type="journal article" date="2013" name="Rice">
        <title>Improvement of the Oryza sativa Nipponbare reference genome using next generation sequence and optical map data.</title>
        <authorList>
            <person name="Kawahara Y."/>
            <person name="de la Bastide M."/>
            <person name="Hamilton J.P."/>
            <person name="Kanamori H."/>
            <person name="McCombie W.R."/>
            <person name="Ouyang S."/>
            <person name="Schwartz D.C."/>
            <person name="Tanaka T."/>
            <person name="Wu J."/>
            <person name="Zhou S."/>
            <person name="Childs K.L."/>
            <person name="Davidson R.M."/>
            <person name="Lin H."/>
            <person name="Quesada-Ocampo L."/>
            <person name="Vaillancourt B."/>
            <person name="Sakai H."/>
            <person name="Lee S.S."/>
            <person name="Kim J."/>
            <person name="Numa H."/>
            <person name="Itoh T."/>
            <person name="Buell C.R."/>
            <person name="Matsumoto T."/>
        </authorList>
    </citation>
    <scope>NUCLEOTIDE SEQUENCE [LARGE SCALE GENOMIC DNA]</scope>
    <source>
        <strain evidence="3">cv. Nipponbare</strain>
    </source>
</reference>
<dbReference type="InParanoid" id="A0A0P0X902"/>
<dbReference type="EMBL" id="AP014963">
    <property type="protein sequence ID" value="BAT02695.1"/>
    <property type="molecule type" value="Genomic_DNA"/>
</dbReference>